<dbReference type="Proteomes" id="UP000177197">
    <property type="component" value="Unassembled WGS sequence"/>
</dbReference>
<proteinExistence type="inferred from homology"/>
<dbReference type="InterPro" id="IPR003746">
    <property type="entry name" value="DUF167"/>
</dbReference>
<accession>A0A1F5CBV3</accession>
<dbReference type="NCBIfam" id="TIGR00251">
    <property type="entry name" value="DUF167 family protein"/>
    <property type="match status" value="1"/>
</dbReference>
<name>A0A1F5CBV3_9BACT</name>
<dbReference type="PANTHER" id="PTHR13420">
    <property type="entry name" value="UPF0235 PROTEIN C15ORF40"/>
    <property type="match status" value="1"/>
</dbReference>
<comment type="similarity">
    <text evidence="1">Belongs to the UPF0235 family.</text>
</comment>
<comment type="caution">
    <text evidence="2">The sequence shown here is derived from an EMBL/GenBank/DDBJ whole genome shotgun (WGS) entry which is preliminary data.</text>
</comment>
<organism evidence="2 3">
    <name type="scientific">Candidatus Azambacteria bacterium RIFCSPLOWO2_02_FULL_44_14</name>
    <dbReference type="NCBI Taxonomy" id="1797306"/>
    <lineage>
        <taxon>Bacteria</taxon>
        <taxon>Candidatus Azamiibacteriota</taxon>
    </lineage>
</organism>
<reference evidence="2 3" key="1">
    <citation type="journal article" date="2016" name="Nat. Commun.">
        <title>Thousands of microbial genomes shed light on interconnected biogeochemical processes in an aquifer system.</title>
        <authorList>
            <person name="Anantharaman K."/>
            <person name="Brown C.T."/>
            <person name="Hug L.A."/>
            <person name="Sharon I."/>
            <person name="Castelle C.J."/>
            <person name="Probst A.J."/>
            <person name="Thomas B.C."/>
            <person name="Singh A."/>
            <person name="Wilkins M.J."/>
            <person name="Karaoz U."/>
            <person name="Brodie E.L."/>
            <person name="Williams K.H."/>
            <person name="Hubbard S.S."/>
            <person name="Banfield J.F."/>
        </authorList>
    </citation>
    <scope>NUCLEOTIDE SEQUENCE [LARGE SCALE GENOMIC DNA]</scope>
</reference>
<protein>
    <submittedName>
        <fullName evidence="2">Uncharacterized protein</fullName>
    </submittedName>
</protein>
<gene>
    <name evidence="2" type="ORF">A3I30_03525</name>
</gene>
<dbReference type="SUPFAM" id="SSF69786">
    <property type="entry name" value="YggU-like"/>
    <property type="match status" value="1"/>
</dbReference>
<dbReference type="InterPro" id="IPR036591">
    <property type="entry name" value="YggU-like_sf"/>
</dbReference>
<dbReference type="AlphaFoldDB" id="A0A1F5CBV3"/>
<dbReference type="Gene3D" id="3.30.1200.10">
    <property type="entry name" value="YggU-like"/>
    <property type="match status" value="1"/>
</dbReference>
<evidence type="ECO:0000313" key="3">
    <source>
        <dbReference type="Proteomes" id="UP000177197"/>
    </source>
</evidence>
<dbReference type="EMBL" id="MEYV01000010">
    <property type="protein sequence ID" value="OGD40335.1"/>
    <property type="molecule type" value="Genomic_DNA"/>
</dbReference>
<dbReference type="SMART" id="SM01152">
    <property type="entry name" value="DUF167"/>
    <property type="match status" value="1"/>
</dbReference>
<dbReference type="PANTHER" id="PTHR13420:SF7">
    <property type="entry name" value="UPF0235 PROTEIN C15ORF40"/>
    <property type="match status" value="1"/>
</dbReference>
<evidence type="ECO:0000313" key="2">
    <source>
        <dbReference type="EMBL" id="OGD40335.1"/>
    </source>
</evidence>
<dbReference type="Pfam" id="PF02594">
    <property type="entry name" value="DUF167"/>
    <property type="match status" value="1"/>
</dbReference>
<sequence>MKIIVKARPNSKNESVEKIDDLHFEVSVKEPPVKGMANEAIRRALAAYFKISPSRVNIVAGHTSKSKIVEIK</sequence>
<dbReference type="GO" id="GO:0005737">
    <property type="term" value="C:cytoplasm"/>
    <property type="evidence" value="ECO:0007669"/>
    <property type="project" value="TreeGrafter"/>
</dbReference>
<evidence type="ECO:0000256" key="1">
    <source>
        <dbReference type="ARBA" id="ARBA00010364"/>
    </source>
</evidence>